<proteinExistence type="predicted"/>
<protein>
    <recommendedName>
        <fullName evidence="5">ABC transporter permease</fullName>
    </recommendedName>
</protein>
<feature type="transmembrane region" description="Helical" evidence="2">
    <location>
        <begin position="161"/>
        <end position="180"/>
    </location>
</feature>
<comment type="caution">
    <text evidence="3">The sequence shown here is derived from an EMBL/GenBank/DDBJ whole genome shotgun (WGS) entry which is preliminary data.</text>
</comment>
<gene>
    <name evidence="3" type="ORF">GCM10011609_20280</name>
</gene>
<name>A0ABQ2HK98_9PSEU</name>
<dbReference type="RefSeq" id="WP_189154330.1">
    <property type="nucleotide sequence ID" value="NZ_BMNC01000002.1"/>
</dbReference>
<evidence type="ECO:0000313" key="3">
    <source>
        <dbReference type="EMBL" id="GGM84100.1"/>
    </source>
</evidence>
<keyword evidence="4" id="KW-1185">Reference proteome</keyword>
<feature type="region of interest" description="Disordered" evidence="1">
    <location>
        <begin position="286"/>
        <end position="358"/>
    </location>
</feature>
<sequence length="358" mass="38538">MKLESLIWLTWRQHRWSLVAVVAVAMAAVYGLLTTEAGDRALNNSMPIAGFYALMVQLAFGAVVGSFWGAPLLARELEERTYFVAWGQDVTPVQWLRGKLIVFGGLAVLLGALVGNGDGFVGATRSWGGFEANSLVQVGYAVLGLSIGVLIGLLSRHVVTAMAATLVVFTAVRVFLAVMVRDNYLPSDRVIARWEDTPQVPDRGLEVARGFAGPDFEPVAVPDRCVQAINENTCMRNSKAAIGTYIDYQPIERLLLFQIIEFVLCALIAAALFAVIFRLLRNGGGWKPSRSHRRIGPLVPEDSVVTAEAEPSSEPEAAAEPEPRSEPESEVAVESGGEGEPGSGDQTEPETAATRTEG</sequence>
<feature type="transmembrane region" description="Helical" evidence="2">
    <location>
        <begin position="255"/>
        <end position="280"/>
    </location>
</feature>
<keyword evidence="2" id="KW-1133">Transmembrane helix</keyword>
<evidence type="ECO:0008006" key="5">
    <source>
        <dbReference type="Google" id="ProtNLM"/>
    </source>
</evidence>
<feature type="transmembrane region" description="Helical" evidence="2">
    <location>
        <begin position="16"/>
        <end position="33"/>
    </location>
</feature>
<organism evidence="3 4">
    <name type="scientific">Lentzea pudingi</name>
    <dbReference type="NCBI Taxonomy" id="1789439"/>
    <lineage>
        <taxon>Bacteria</taxon>
        <taxon>Bacillati</taxon>
        <taxon>Actinomycetota</taxon>
        <taxon>Actinomycetes</taxon>
        <taxon>Pseudonocardiales</taxon>
        <taxon>Pseudonocardiaceae</taxon>
        <taxon>Lentzea</taxon>
    </lineage>
</organism>
<feature type="transmembrane region" description="Helical" evidence="2">
    <location>
        <begin position="95"/>
        <end position="114"/>
    </location>
</feature>
<feature type="transmembrane region" description="Helical" evidence="2">
    <location>
        <begin position="53"/>
        <end position="74"/>
    </location>
</feature>
<accession>A0ABQ2HK98</accession>
<feature type="transmembrane region" description="Helical" evidence="2">
    <location>
        <begin position="134"/>
        <end position="154"/>
    </location>
</feature>
<reference evidence="4" key="1">
    <citation type="journal article" date="2019" name="Int. J. Syst. Evol. Microbiol.">
        <title>The Global Catalogue of Microorganisms (GCM) 10K type strain sequencing project: providing services to taxonomists for standard genome sequencing and annotation.</title>
        <authorList>
            <consortium name="The Broad Institute Genomics Platform"/>
            <consortium name="The Broad Institute Genome Sequencing Center for Infectious Disease"/>
            <person name="Wu L."/>
            <person name="Ma J."/>
        </authorList>
    </citation>
    <scope>NUCLEOTIDE SEQUENCE [LARGE SCALE GENOMIC DNA]</scope>
    <source>
        <strain evidence="4">CGMCC 4.7319</strain>
    </source>
</reference>
<dbReference type="EMBL" id="BMNC01000002">
    <property type="protein sequence ID" value="GGM84100.1"/>
    <property type="molecule type" value="Genomic_DNA"/>
</dbReference>
<dbReference type="Proteomes" id="UP000597656">
    <property type="component" value="Unassembled WGS sequence"/>
</dbReference>
<keyword evidence="2" id="KW-0472">Membrane</keyword>
<evidence type="ECO:0000256" key="2">
    <source>
        <dbReference type="SAM" id="Phobius"/>
    </source>
</evidence>
<evidence type="ECO:0000256" key="1">
    <source>
        <dbReference type="SAM" id="MobiDB-lite"/>
    </source>
</evidence>
<keyword evidence="2" id="KW-0812">Transmembrane</keyword>
<evidence type="ECO:0000313" key="4">
    <source>
        <dbReference type="Proteomes" id="UP000597656"/>
    </source>
</evidence>